<keyword evidence="6 12" id="KW-0028">Amino-acid biosynthesis</keyword>
<evidence type="ECO:0000256" key="2">
    <source>
        <dbReference type="ARBA" id="ARBA00005120"/>
    </source>
</evidence>
<proteinExistence type="inferred from homology"/>
<comment type="subunit">
    <text evidence="12">Homotetramer; dimer of dimers.</text>
</comment>
<dbReference type="CDD" id="cd00950">
    <property type="entry name" value="DHDPS"/>
    <property type="match status" value="1"/>
</dbReference>
<dbReference type="PANTHER" id="PTHR12128">
    <property type="entry name" value="DIHYDRODIPICOLINATE SYNTHASE"/>
    <property type="match status" value="1"/>
</dbReference>
<dbReference type="EMBL" id="JAVDWE010000007">
    <property type="protein sequence ID" value="MDR7095105.1"/>
    <property type="molecule type" value="Genomic_DNA"/>
</dbReference>
<feature type="site" description="Part of a proton relay during catalysis" evidence="12">
    <location>
        <position position="52"/>
    </location>
</feature>
<evidence type="ECO:0000256" key="6">
    <source>
        <dbReference type="ARBA" id="ARBA00022605"/>
    </source>
</evidence>
<reference evidence="14 15" key="1">
    <citation type="submission" date="2023-07" db="EMBL/GenBank/DDBJ databases">
        <title>Sorghum-associated microbial communities from plants grown in Nebraska, USA.</title>
        <authorList>
            <person name="Schachtman D."/>
        </authorList>
    </citation>
    <scope>NUCLEOTIDE SEQUENCE [LARGE SCALE GENOMIC DNA]</scope>
    <source>
        <strain evidence="14 15">BE240</strain>
    </source>
</reference>
<dbReference type="PANTHER" id="PTHR12128:SF66">
    <property type="entry name" value="4-HYDROXY-2-OXOGLUTARATE ALDOLASE, MITOCHONDRIAL"/>
    <property type="match status" value="1"/>
</dbReference>
<comment type="similarity">
    <text evidence="3 12 13">Belongs to the DapA family.</text>
</comment>
<evidence type="ECO:0000256" key="5">
    <source>
        <dbReference type="ARBA" id="ARBA00022490"/>
    </source>
</evidence>
<gene>
    <name evidence="12" type="primary">dapA</name>
    <name evidence="14" type="ORF">J2X09_002849</name>
</gene>
<feature type="active site" description="Schiff-base intermediate with substrate" evidence="12">
    <location>
        <position position="169"/>
    </location>
</feature>
<accession>A0ABU1VCP9</accession>
<dbReference type="PIRSF" id="PIRSF001365">
    <property type="entry name" value="DHDPS"/>
    <property type="match status" value="1"/>
</dbReference>
<evidence type="ECO:0000256" key="8">
    <source>
        <dbReference type="ARBA" id="ARBA00023154"/>
    </source>
</evidence>
<keyword evidence="7 12" id="KW-0220">Diaminopimelate biosynthesis</keyword>
<name>A0ABU1VCP9_9BURK</name>
<evidence type="ECO:0000313" key="14">
    <source>
        <dbReference type="EMBL" id="MDR7095105.1"/>
    </source>
</evidence>
<evidence type="ECO:0000256" key="13">
    <source>
        <dbReference type="PIRNR" id="PIRNR001365"/>
    </source>
</evidence>
<comment type="pathway">
    <text evidence="2 12">Amino-acid biosynthesis; L-lysine biosynthesis via DAP pathway; (S)-tetrahydrodipicolinate from L-aspartate: step 3/4.</text>
</comment>
<evidence type="ECO:0000256" key="9">
    <source>
        <dbReference type="ARBA" id="ARBA00023239"/>
    </source>
</evidence>
<dbReference type="InterPro" id="IPR020624">
    <property type="entry name" value="Schiff_base-form_aldolases_CS"/>
</dbReference>
<keyword evidence="15" id="KW-1185">Reference proteome</keyword>
<dbReference type="SMART" id="SM01130">
    <property type="entry name" value="DHDPS"/>
    <property type="match status" value="1"/>
</dbReference>
<dbReference type="EC" id="4.3.3.7" evidence="4 12"/>
<keyword evidence="10 12" id="KW-0704">Schiff base</keyword>
<evidence type="ECO:0000256" key="11">
    <source>
        <dbReference type="ARBA" id="ARBA00047836"/>
    </source>
</evidence>
<dbReference type="Proteomes" id="UP001265550">
    <property type="component" value="Unassembled WGS sequence"/>
</dbReference>
<evidence type="ECO:0000256" key="7">
    <source>
        <dbReference type="ARBA" id="ARBA00022915"/>
    </source>
</evidence>
<keyword evidence="8 12" id="KW-0457">Lysine biosynthesis</keyword>
<evidence type="ECO:0000313" key="15">
    <source>
        <dbReference type="Proteomes" id="UP001265550"/>
    </source>
</evidence>
<feature type="binding site" evidence="12">
    <location>
        <position position="211"/>
    </location>
    <ligand>
        <name>pyruvate</name>
        <dbReference type="ChEBI" id="CHEBI:15361"/>
    </ligand>
</feature>
<dbReference type="InterPro" id="IPR005263">
    <property type="entry name" value="DapA"/>
</dbReference>
<comment type="function">
    <text evidence="1 12">Catalyzes the condensation of (S)-aspartate-beta-semialdehyde [(S)-ASA] and pyruvate to 4-hydroxy-tetrahydrodipicolinate (HTPA).</text>
</comment>
<evidence type="ECO:0000256" key="4">
    <source>
        <dbReference type="ARBA" id="ARBA00012086"/>
    </source>
</evidence>
<feature type="active site" description="Proton donor/acceptor" evidence="12">
    <location>
        <position position="141"/>
    </location>
</feature>
<dbReference type="InterPro" id="IPR002220">
    <property type="entry name" value="DapA-like"/>
</dbReference>
<keyword evidence="9 12" id="KW-0456">Lyase</keyword>
<dbReference type="GO" id="GO:0008840">
    <property type="term" value="F:4-hydroxy-tetrahydrodipicolinate synthase activity"/>
    <property type="evidence" value="ECO:0007669"/>
    <property type="project" value="UniProtKB-EC"/>
</dbReference>
<comment type="subcellular location">
    <subcellularLocation>
        <location evidence="12">Cytoplasm</location>
    </subcellularLocation>
</comment>
<keyword evidence="5 12" id="KW-0963">Cytoplasm</keyword>
<dbReference type="NCBIfam" id="TIGR00674">
    <property type="entry name" value="dapA"/>
    <property type="match status" value="1"/>
</dbReference>
<dbReference type="InterPro" id="IPR013785">
    <property type="entry name" value="Aldolase_TIM"/>
</dbReference>
<evidence type="ECO:0000256" key="12">
    <source>
        <dbReference type="HAMAP-Rule" id="MF_00418"/>
    </source>
</evidence>
<dbReference type="Gene3D" id="3.20.20.70">
    <property type="entry name" value="Aldolase class I"/>
    <property type="match status" value="1"/>
</dbReference>
<evidence type="ECO:0000256" key="1">
    <source>
        <dbReference type="ARBA" id="ARBA00003294"/>
    </source>
</evidence>
<comment type="caution">
    <text evidence="12">Was originally thought to be a dihydrodipicolinate synthase (DHDPS), catalyzing the condensation of (S)-aspartate-beta-semialdehyde [(S)-ASA] and pyruvate to dihydrodipicolinate (DHDP). However, it was shown in E.coli that the product of the enzymatic reaction is not dihydrodipicolinate but in fact (4S)-4-hydroxy-2,3,4,5-tetrahydro-(2S)-dipicolinic acid (HTPA), and that the consecutive dehydration reaction leading to DHDP is not spontaneous but catalyzed by DapB.</text>
</comment>
<dbReference type="RefSeq" id="WP_204733997.1">
    <property type="nucleotide sequence ID" value="NZ_JAVDWE010000007.1"/>
</dbReference>
<feature type="binding site" evidence="12">
    <location>
        <position position="53"/>
    </location>
    <ligand>
        <name>pyruvate</name>
        <dbReference type="ChEBI" id="CHEBI:15361"/>
    </ligand>
</feature>
<organism evidence="14 15">
    <name type="scientific">Hydrogenophaga laconesensis</name>
    <dbReference type="NCBI Taxonomy" id="1805971"/>
    <lineage>
        <taxon>Bacteria</taxon>
        <taxon>Pseudomonadati</taxon>
        <taxon>Pseudomonadota</taxon>
        <taxon>Betaproteobacteria</taxon>
        <taxon>Burkholderiales</taxon>
        <taxon>Comamonadaceae</taxon>
        <taxon>Hydrogenophaga</taxon>
    </lineage>
</organism>
<evidence type="ECO:0000256" key="3">
    <source>
        <dbReference type="ARBA" id="ARBA00007592"/>
    </source>
</evidence>
<comment type="caution">
    <text evidence="14">The sequence shown here is derived from an EMBL/GenBank/DDBJ whole genome shotgun (WGS) entry which is preliminary data.</text>
</comment>
<dbReference type="HAMAP" id="MF_00418">
    <property type="entry name" value="DapA"/>
    <property type="match status" value="1"/>
</dbReference>
<protein>
    <recommendedName>
        <fullName evidence="4 12">4-hydroxy-tetrahydrodipicolinate synthase</fullName>
        <shortName evidence="12">HTPA synthase</shortName>
        <ecNumber evidence="4 12">4.3.3.7</ecNumber>
    </recommendedName>
</protein>
<feature type="site" description="Part of a proton relay during catalysis" evidence="12">
    <location>
        <position position="115"/>
    </location>
</feature>
<evidence type="ECO:0000256" key="10">
    <source>
        <dbReference type="ARBA" id="ARBA00023270"/>
    </source>
</evidence>
<sequence length="315" mass="33019">MNPSPISSLPHGSLVAILTPFGASGGIDWPALERLIDWHVRSGTRGLVVAGTTGESSTLSMDEHAELLARSVEHAAGRIHIMAGVGANSTAEAVHLARMAQQAGAHSLLSVVPYYNKPTQEGLYRHFSEQADATPLPLVLYSVSGRTVVDFSVSTVRRLAQHPNIRGIKDASGDLVRAQQLSAALPESFVRYSGDDLTGAAVLALGAHGIISVTANVVPAAVQAQCSAIAGGRLAQSRTLVADLFELSQALFTESNPIPVKYLASLMGLCENRLRAPLVPAGTACAHGLEDFFTQSALIADAREAFSDARARAVA</sequence>
<dbReference type="PROSITE" id="PS00665">
    <property type="entry name" value="DHDPS_1"/>
    <property type="match status" value="1"/>
</dbReference>
<dbReference type="Pfam" id="PF00701">
    <property type="entry name" value="DHDPS"/>
    <property type="match status" value="1"/>
</dbReference>
<dbReference type="PRINTS" id="PR00146">
    <property type="entry name" value="DHPICSNTHASE"/>
</dbReference>
<dbReference type="SUPFAM" id="SSF51569">
    <property type="entry name" value="Aldolase"/>
    <property type="match status" value="1"/>
</dbReference>
<comment type="catalytic activity">
    <reaction evidence="11 12">
        <text>L-aspartate 4-semialdehyde + pyruvate = (2S,4S)-4-hydroxy-2,3,4,5-tetrahydrodipicolinate + H2O + H(+)</text>
        <dbReference type="Rhea" id="RHEA:34171"/>
        <dbReference type="ChEBI" id="CHEBI:15361"/>
        <dbReference type="ChEBI" id="CHEBI:15377"/>
        <dbReference type="ChEBI" id="CHEBI:15378"/>
        <dbReference type="ChEBI" id="CHEBI:67139"/>
        <dbReference type="ChEBI" id="CHEBI:537519"/>
        <dbReference type="EC" id="4.3.3.7"/>
    </reaction>
</comment>